<name>A0A8T0R7G0_PANVG</name>
<feature type="region of interest" description="Disordered" evidence="1">
    <location>
        <begin position="1"/>
        <end position="76"/>
    </location>
</feature>
<evidence type="ECO:0000313" key="3">
    <source>
        <dbReference type="Proteomes" id="UP000823388"/>
    </source>
</evidence>
<comment type="caution">
    <text evidence="2">The sequence shown here is derived from an EMBL/GenBank/DDBJ whole genome shotgun (WGS) entry which is preliminary data.</text>
</comment>
<organism evidence="2 3">
    <name type="scientific">Panicum virgatum</name>
    <name type="common">Blackwell switchgrass</name>
    <dbReference type="NCBI Taxonomy" id="38727"/>
    <lineage>
        <taxon>Eukaryota</taxon>
        <taxon>Viridiplantae</taxon>
        <taxon>Streptophyta</taxon>
        <taxon>Embryophyta</taxon>
        <taxon>Tracheophyta</taxon>
        <taxon>Spermatophyta</taxon>
        <taxon>Magnoliopsida</taxon>
        <taxon>Liliopsida</taxon>
        <taxon>Poales</taxon>
        <taxon>Poaceae</taxon>
        <taxon>PACMAD clade</taxon>
        <taxon>Panicoideae</taxon>
        <taxon>Panicodae</taxon>
        <taxon>Paniceae</taxon>
        <taxon>Panicinae</taxon>
        <taxon>Panicum</taxon>
        <taxon>Panicum sect. Hiantes</taxon>
    </lineage>
</organism>
<evidence type="ECO:0000313" key="2">
    <source>
        <dbReference type="EMBL" id="KAG2580893.1"/>
    </source>
</evidence>
<gene>
    <name evidence="2" type="ORF">PVAP13_6KG273804</name>
</gene>
<proteinExistence type="predicted"/>
<feature type="compositionally biased region" description="Basic and acidic residues" evidence="1">
    <location>
        <begin position="192"/>
        <end position="203"/>
    </location>
</feature>
<feature type="compositionally biased region" description="Basic and acidic residues" evidence="1">
    <location>
        <begin position="17"/>
        <end position="29"/>
    </location>
</feature>
<dbReference type="EMBL" id="CM029047">
    <property type="protein sequence ID" value="KAG2580893.1"/>
    <property type="molecule type" value="Genomic_DNA"/>
</dbReference>
<feature type="region of interest" description="Disordered" evidence="1">
    <location>
        <begin position="166"/>
        <end position="203"/>
    </location>
</feature>
<accession>A0A8T0R7G0</accession>
<keyword evidence="3" id="KW-1185">Reference proteome</keyword>
<protein>
    <submittedName>
        <fullName evidence="2">Uncharacterized protein</fullName>
    </submittedName>
</protein>
<sequence length="203" mass="21885">MHNLSSDSADTESYSDYDPHKENSMREDAQGSSPTDCKEGNDSFEMGKGTHELIPPLESNELPGGPAECKMELPLQNTELNTNAEYAQDACKLDGAGSEEIPNLEATSDAMVLDSDDIVPIREISSGGVLVASHPEDKGIEQNPDIHNNDEAYPSTLPDYIEHVSVDGMHSPGPGLNDLPMGRSEPGGGEEILAKDLYKRESE</sequence>
<evidence type="ECO:0000256" key="1">
    <source>
        <dbReference type="SAM" id="MobiDB-lite"/>
    </source>
</evidence>
<reference evidence="2" key="1">
    <citation type="submission" date="2020-05" db="EMBL/GenBank/DDBJ databases">
        <title>WGS assembly of Panicum virgatum.</title>
        <authorList>
            <person name="Lovell J.T."/>
            <person name="Jenkins J."/>
            <person name="Shu S."/>
            <person name="Juenger T.E."/>
            <person name="Schmutz J."/>
        </authorList>
    </citation>
    <scope>NUCLEOTIDE SEQUENCE</scope>
    <source>
        <strain evidence="2">AP13</strain>
    </source>
</reference>
<dbReference type="Proteomes" id="UP000823388">
    <property type="component" value="Chromosome 6K"/>
</dbReference>
<dbReference type="AlphaFoldDB" id="A0A8T0R7G0"/>
<feature type="region of interest" description="Disordered" evidence="1">
    <location>
        <begin position="129"/>
        <end position="152"/>
    </location>
</feature>